<comment type="subcellular location">
    <subcellularLocation>
        <location evidence="1">Membrane</location>
    </subcellularLocation>
</comment>
<evidence type="ECO:0000313" key="9">
    <source>
        <dbReference type="Proteomes" id="UP000823561"/>
    </source>
</evidence>
<evidence type="ECO:0000256" key="4">
    <source>
        <dbReference type="ARBA" id="ARBA00022989"/>
    </source>
</evidence>
<keyword evidence="9" id="KW-1185">Reference proteome</keyword>
<protein>
    <recommendedName>
        <fullName evidence="10">Proline-rich transmembrane protein 1</fullName>
    </recommendedName>
</protein>
<keyword evidence="4 7" id="KW-1133">Transmembrane helix</keyword>
<dbReference type="InterPro" id="IPR051423">
    <property type="entry name" value="CD225/Dispanin"/>
</dbReference>
<evidence type="ECO:0000256" key="1">
    <source>
        <dbReference type="ARBA" id="ARBA00004370"/>
    </source>
</evidence>
<dbReference type="GO" id="GO:0016020">
    <property type="term" value="C:membrane"/>
    <property type="evidence" value="ECO:0007669"/>
    <property type="project" value="UniProtKB-SubCell"/>
</dbReference>
<feature type="region of interest" description="Disordered" evidence="6">
    <location>
        <begin position="147"/>
        <end position="228"/>
    </location>
</feature>
<accession>A0AAV6H6C5</accession>
<dbReference type="AlphaFoldDB" id="A0AAV6H6C5"/>
<keyword evidence="5 7" id="KW-0472">Membrane</keyword>
<keyword evidence="3 7" id="KW-0812">Transmembrane</keyword>
<dbReference type="Proteomes" id="UP000823561">
    <property type="component" value="Chromosome 5"/>
</dbReference>
<evidence type="ECO:0000256" key="5">
    <source>
        <dbReference type="ARBA" id="ARBA00023136"/>
    </source>
</evidence>
<evidence type="ECO:0000256" key="2">
    <source>
        <dbReference type="ARBA" id="ARBA00006843"/>
    </source>
</evidence>
<sequence length="362" mass="39300">MDPDPTPPPAAPGPLLGVGSAPQGVIEPEDFLRSRPHLNPSPRPCPAHESEHVQTACPVLDTDSIQTSGTANDSESLRTAHSMIDSESLRTAHSMNDSENQRAVHSLTDTDSFQVAHALTDADSLHHVHRPYDTESNLTNQLTYDSASNQTINPSSDTDSNQTIHPPYPPPYPPHTHTHTHTHLPDRRLVDDCVAGGSQGDAPTTIHAPDLPHASEDPPPYSPPDPKLTYLIYPPPHYSGQAVMACQPPPNSPGFFQPQFMPSASYPPYAIYMNGSSLGEDQPPLPKDYLVESLLVTIFCCLMSGLVALMYSYETRAALARGDIRGGERASQKARLLVMFSLMFGVFVCVGWIIYAVIALCV</sequence>
<dbReference type="Pfam" id="PF04505">
    <property type="entry name" value="CD225"/>
    <property type="match status" value="1"/>
</dbReference>
<feature type="transmembrane region" description="Helical" evidence="7">
    <location>
        <begin position="294"/>
        <end position="313"/>
    </location>
</feature>
<feature type="compositionally biased region" description="Pro residues" evidence="6">
    <location>
        <begin position="217"/>
        <end position="226"/>
    </location>
</feature>
<dbReference type="InterPro" id="IPR007593">
    <property type="entry name" value="CD225/Dispanin_fam"/>
</dbReference>
<comment type="similarity">
    <text evidence="2">Belongs to the CD225/Dispanin family.</text>
</comment>
<feature type="region of interest" description="Disordered" evidence="6">
    <location>
        <begin position="1"/>
        <end position="54"/>
    </location>
</feature>
<evidence type="ECO:0008006" key="10">
    <source>
        <dbReference type="Google" id="ProtNLM"/>
    </source>
</evidence>
<organism evidence="8 9">
    <name type="scientific">Alosa alosa</name>
    <name type="common">allis shad</name>
    <dbReference type="NCBI Taxonomy" id="278164"/>
    <lineage>
        <taxon>Eukaryota</taxon>
        <taxon>Metazoa</taxon>
        <taxon>Chordata</taxon>
        <taxon>Craniata</taxon>
        <taxon>Vertebrata</taxon>
        <taxon>Euteleostomi</taxon>
        <taxon>Actinopterygii</taxon>
        <taxon>Neopterygii</taxon>
        <taxon>Teleostei</taxon>
        <taxon>Clupei</taxon>
        <taxon>Clupeiformes</taxon>
        <taxon>Clupeoidei</taxon>
        <taxon>Clupeidae</taxon>
        <taxon>Alosa</taxon>
    </lineage>
</organism>
<comment type="caution">
    <text evidence="8">The sequence shown here is derived from an EMBL/GenBank/DDBJ whole genome shotgun (WGS) entry which is preliminary data.</text>
</comment>
<feature type="compositionally biased region" description="Pro residues" evidence="6">
    <location>
        <begin position="1"/>
        <end position="12"/>
    </location>
</feature>
<gene>
    <name evidence="8" type="ORF">AALO_G00073370</name>
</gene>
<name>A0AAV6H6C5_9TELE</name>
<reference evidence="8" key="1">
    <citation type="submission" date="2020-10" db="EMBL/GenBank/DDBJ databases">
        <title>Chromosome-scale genome assembly of the Allis shad, Alosa alosa.</title>
        <authorList>
            <person name="Margot Z."/>
            <person name="Christophe K."/>
            <person name="Cabau C."/>
            <person name="Louis A."/>
            <person name="Berthelot C."/>
            <person name="Parey E."/>
            <person name="Roest Crollius H."/>
            <person name="Montfort J."/>
            <person name="Robinson-Rechavi M."/>
            <person name="Bucao C."/>
            <person name="Bouchez O."/>
            <person name="Gislard M."/>
            <person name="Lluch J."/>
            <person name="Milhes M."/>
            <person name="Lampietro C."/>
            <person name="Lopez Roques C."/>
            <person name="Donnadieu C."/>
            <person name="Braasch I."/>
            <person name="Desvignes T."/>
            <person name="Postlethwait J."/>
            <person name="Bobe J."/>
            <person name="Guiguen Y."/>
        </authorList>
    </citation>
    <scope>NUCLEOTIDE SEQUENCE</scope>
    <source>
        <strain evidence="8">M-15738</strain>
        <tissue evidence="8">Blood</tissue>
    </source>
</reference>
<dbReference type="PANTHER" id="PTHR14948:SF18">
    <property type="entry name" value="PROLINE RICH TRANSMEMBRANE PROTEIN 1B"/>
    <property type="match status" value="1"/>
</dbReference>
<dbReference type="PANTHER" id="PTHR14948">
    <property type="entry name" value="NG5"/>
    <property type="match status" value="1"/>
</dbReference>
<evidence type="ECO:0000256" key="3">
    <source>
        <dbReference type="ARBA" id="ARBA00022692"/>
    </source>
</evidence>
<dbReference type="EMBL" id="JADWDJ010000005">
    <property type="protein sequence ID" value="KAG5281536.1"/>
    <property type="molecule type" value="Genomic_DNA"/>
</dbReference>
<evidence type="ECO:0000256" key="7">
    <source>
        <dbReference type="SAM" id="Phobius"/>
    </source>
</evidence>
<evidence type="ECO:0000313" key="8">
    <source>
        <dbReference type="EMBL" id="KAG5281536.1"/>
    </source>
</evidence>
<feature type="transmembrane region" description="Helical" evidence="7">
    <location>
        <begin position="334"/>
        <end position="358"/>
    </location>
</feature>
<proteinExistence type="inferred from homology"/>
<evidence type="ECO:0000256" key="6">
    <source>
        <dbReference type="SAM" id="MobiDB-lite"/>
    </source>
</evidence>
<feature type="compositionally biased region" description="Polar residues" evidence="6">
    <location>
        <begin position="147"/>
        <end position="164"/>
    </location>
</feature>